<feature type="domain" description="NodB homology" evidence="3">
    <location>
        <begin position="80"/>
        <end position="226"/>
    </location>
</feature>
<proteinExistence type="predicted"/>
<dbReference type="InterPro" id="IPR028098">
    <property type="entry name" value="Glyco_trans_4-like_N"/>
</dbReference>
<dbReference type="Gene3D" id="3.40.50.2000">
    <property type="entry name" value="Glycogen Phosphorylase B"/>
    <property type="match status" value="2"/>
</dbReference>
<dbReference type="Pfam" id="PF01522">
    <property type="entry name" value="Polysacc_deac_1"/>
    <property type="match status" value="1"/>
</dbReference>
<dbReference type="CDD" id="cd03801">
    <property type="entry name" value="GT4_PimA-like"/>
    <property type="match status" value="1"/>
</dbReference>
<dbReference type="CDD" id="cd10918">
    <property type="entry name" value="CE4_NodB_like_5s_6s"/>
    <property type="match status" value="1"/>
</dbReference>
<dbReference type="InterPro" id="IPR051398">
    <property type="entry name" value="Polysacch_Deacetylase"/>
</dbReference>
<sequence>MKHFLKQFIYYWLNFINIFLPKNRAVILLYHSIDSDGLYLSVSRKNFEQQMNFLHSGKYHVISLAELSELLSSQTAIPPKTVVLTFDDGLRSQLHNALPILEKYDFPATFFISTNYIGGYIDNSENSPKAVLSEGELKKLASSKLADIEPHTANHFELTRLDLASAEKEINDSKKYLEGIIGKTRLFFAYPRGDFSEQTVEVVKKSGFKLAVGVNEGVVNLESFLYNLCRNTIASDTGPAEFKGKLGFSSAIFKRLQTGGGLGRQDFEKIRLLSFSLDSSILNPGSITQTRQAEYAARCEEYHIIVIGRGKFRRLGNLFIYPTKFKNKALNFFYVLFLASKIIKRRRLNLISSPAADFLGFLFLILAKSFTISFEMQVHGFEKFQGIRKYLAKFNIPRAAAVRAVSQRVKKQLMSEFSVPERKITVVPIFSELAARPDKAKIKKTNDRFIFLTVGRSVEVKNIGMQIEAMAEVVKKYPSAELWIIGDGPEKEKLKLEIGNWKLEINIKLLGWQKDVASYYAQADAFLLTSNYEGWGLAVVEAASFGLPIIMTDVGCAGEVIINGQSGLIIEPGDKKKLAGAMLNLIEDEALRNKLGQGAATAIKNLPNQEATLQLYEAGWKKAIKFSKN</sequence>
<dbReference type="InterPro" id="IPR011330">
    <property type="entry name" value="Glyco_hydro/deAcase_b/a-brl"/>
</dbReference>
<dbReference type="GO" id="GO:0016810">
    <property type="term" value="F:hydrolase activity, acting on carbon-nitrogen (but not peptide) bonds"/>
    <property type="evidence" value="ECO:0007669"/>
    <property type="project" value="InterPro"/>
</dbReference>
<name>A0A2H0UYJ2_9BACT</name>
<evidence type="ECO:0000259" key="3">
    <source>
        <dbReference type="PROSITE" id="PS51677"/>
    </source>
</evidence>
<dbReference type="PANTHER" id="PTHR34216">
    <property type="match status" value="1"/>
</dbReference>
<reference evidence="5" key="1">
    <citation type="submission" date="2017-09" db="EMBL/GenBank/DDBJ databases">
        <title>Depth-based differentiation of microbial function through sediment-hosted aquifers and enrichment of novel symbionts in the deep terrestrial subsurface.</title>
        <authorList>
            <person name="Probst A.J."/>
            <person name="Ladd B."/>
            <person name="Jarett J.K."/>
            <person name="Geller-Mcgrath D.E."/>
            <person name="Sieber C.M.K."/>
            <person name="Emerson J.B."/>
            <person name="Anantharaman K."/>
            <person name="Thomas B.C."/>
            <person name="Malmstrom R."/>
            <person name="Stieglmeier M."/>
            <person name="Klingl A."/>
            <person name="Woyke T."/>
            <person name="Ryan C.M."/>
            <person name="Banfield J.F."/>
        </authorList>
    </citation>
    <scope>NUCLEOTIDE SEQUENCE [LARGE SCALE GENOMIC DNA]</scope>
</reference>
<comment type="caution">
    <text evidence="4">The sequence shown here is derived from an EMBL/GenBank/DDBJ whole genome shotgun (WGS) entry which is preliminary data.</text>
</comment>
<dbReference type="InterPro" id="IPR002509">
    <property type="entry name" value="NODB_dom"/>
</dbReference>
<dbReference type="GO" id="GO:0005576">
    <property type="term" value="C:extracellular region"/>
    <property type="evidence" value="ECO:0007669"/>
    <property type="project" value="UniProtKB-SubCell"/>
</dbReference>
<dbReference type="SUPFAM" id="SSF53756">
    <property type="entry name" value="UDP-Glycosyltransferase/glycogen phosphorylase"/>
    <property type="match status" value="1"/>
</dbReference>
<dbReference type="Pfam" id="PF00534">
    <property type="entry name" value="Glycos_transf_1"/>
    <property type="match status" value="1"/>
</dbReference>
<organism evidence="4 5">
    <name type="scientific">bacterium (Candidatus Gribaldobacteria) CG10_big_fil_rev_8_21_14_0_10_41_12</name>
    <dbReference type="NCBI Taxonomy" id="2014277"/>
    <lineage>
        <taxon>Bacteria</taxon>
        <taxon>Candidatus Gribaldobacteria</taxon>
    </lineage>
</organism>
<dbReference type="Pfam" id="PF13439">
    <property type="entry name" value="Glyco_transf_4"/>
    <property type="match status" value="1"/>
</dbReference>
<evidence type="ECO:0000313" key="5">
    <source>
        <dbReference type="Proteomes" id="UP000228906"/>
    </source>
</evidence>
<evidence type="ECO:0000256" key="1">
    <source>
        <dbReference type="ARBA" id="ARBA00004613"/>
    </source>
</evidence>
<dbReference type="PANTHER" id="PTHR34216:SF3">
    <property type="entry name" value="POLY-BETA-1,6-N-ACETYL-D-GLUCOSAMINE N-DEACETYLASE"/>
    <property type="match status" value="1"/>
</dbReference>
<dbReference type="GO" id="GO:0016757">
    <property type="term" value="F:glycosyltransferase activity"/>
    <property type="evidence" value="ECO:0007669"/>
    <property type="project" value="InterPro"/>
</dbReference>
<evidence type="ECO:0000256" key="2">
    <source>
        <dbReference type="ARBA" id="ARBA00022729"/>
    </source>
</evidence>
<gene>
    <name evidence="4" type="ORF">COU03_00035</name>
</gene>
<dbReference type="SUPFAM" id="SSF88713">
    <property type="entry name" value="Glycoside hydrolase/deacetylase"/>
    <property type="match status" value="1"/>
</dbReference>
<dbReference type="GO" id="GO:0005975">
    <property type="term" value="P:carbohydrate metabolic process"/>
    <property type="evidence" value="ECO:0007669"/>
    <property type="project" value="InterPro"/>
</dbReference>
<keyword evidence="2" id="KW-0732">Signal</keyword>
<dbReference type="AlphaFoldDB" id="A0A2H0UYJ2"/>
<evidence type="ECO:0000313" key="4">
    <source>
        <dbReference type="EMBL" id="PIR91867.1"/>
    </source>
</evidence>
<dbReference type="Proteomes" id="UP000228906">
    <property type="component" value="Unassembled WGS sequence"/>
</dbReference>
<protein>
    <recommendedName>
        <fullName evidence="3">NodB homology domain-containing protein</fullName>
    </recommendedName>
</protein>
<comment type="subcellular location">
    <subcellularLocation>
        <location evidence="1">Secreted</location>
    </subcellularLocation>
</comment>
<dbReference type="InterPro" id="IPR001296">
    <property type="entry name" value="Glyco_trans_1"/>
</dbReference>
<dbReference type="EMBL" id="PFAV01000001">
    <property type="protein sequence ID" value="PIR91867.1"/>
    <property type="molecule type" value="Genomic_DNA"/>
</dbReference>
<dbReference type="PROSITE" id="PS51677">
    <property type="entry name" value="NODB"/>
    <property type="match status" value="1"/>
</dbReference>
<accession>A0A2H0UYJ2</accession>
<dbReference type="Gene3D" id="3.20.20.370">
    <property type="entry name" value="Glycoside hydrolase/deacetylase"/>
    <property type="match status" value="1"/>
</dbReference>